<evidence type="ECO:0000259" key="6">
    <source>
        <dbReference type="Pfam" id="PF09324"/>
    </source>
</evidence>
<gene>
    <name evidence="10" type="ORF">Ctob_010058</name>
</gene>
<sequence length="1722" mass="183361">MLHLIEQDLRALSEVRDARKFPEVKEAAERALLRLRSIAKATSPSAPAAEQAQQVAASEEILVPFMLALASKSEGLPLAALGSVQRMISHNAVAPQRLPTITSQLIARAQLPSADEPSLLKVLQTVLTIASSPALLQSDTIVAQLLLLCLTLQQSRAPTVKGTASAIVQQFVALLLDHVAAEGLPAAPAKEGALAAPTEEALKSLSVATRCSYLAIRDLCYLANGEPALWLPGSGPVGVPFALEVIQRTLQSHKALFISLTPFRYLLRERVCSLVLKTMQAPQQEWPAALRLAHLTSTLLSGYAAVLRTECEILLSMLVKTAAAEASPLWHRALALEACRVVSADPPGLYSLFAAYDMAAKSAPPPSLTSSLRAEPAGVFASFVASLCGLLKSPTVNFAMHAEYIEAHFLRQHRQMPSVERTATFNVGLYSEADGTHLTNDYAASLAVECQVFLARAIGSLGETLRARDEAAAADDAAGGPATKPSALESKSSVALSEPMDPAVMREMVGVCWQPLLSALSVLMARFSSEEAIQLILKCYQAFTQACAALELTAPKEAFLASLCHSSLPQDRASRAGDTTSFSSLQAMIDTAYEPLPQTRLSAKNVQNVQQALKAVFNVAHCMGDMLGTSWNLVLNVLEHLDRIIANSKTTTAGGQTTIERAIATVHGATPEATSNELAILSAALNNLFSASTKLSDVAISHFLTALSTQSFSSLAHEATSKEKLATPGSAAAQPTRLFALNKFVETTLINLERIAVLWPIATQFLLPVANHQTQRIRVLGVESLSKVVIAAMRLYLSDSQAIETGSGAEAALGTARWPPHKEGSARGLVGTFPSSWDRVLLAPLEELQRRCAYRETHERILSSTHQVLQACGVGLRDGWLMLLSILHWAATKQKNLVSLAFRSVELIASDFLTFLPLACLPAYVEVAAAYATQTDHLNVALTAIGLQWTICDHLFKEEGVASTPRYAHLNVRDDVRTPDVWRASVTSVRRLCVDVRPEVRTCAMHSFVSIISSHGKNLPGPFLDHLLTRTLHPMLDEIVTKTASASTISSASAASAKLGTEGGRDVMMMVHHSRDTEAKQWDETWVLALDAAVRLYRGFLPQLLSCASFERAWSTLLGFVKKSLLSMPRSSEVALASITAVHSLMLSSVQLSTQGGSSPRTSSDDPAATAPASPKSPPSLQRANTVPAKALVPVASPADGPGSAVQLASGLMSIAASTAPVERERLPPKLWASVWSMLETAIEQATSDASTFATHEKMLCALANRTADLYEGGRGYFEEADVLRLLQLAERLVRSPERPLGWEPTEPTCAPSALQNAVLNLLSKLPPFGSPGVREDEMWPLLLWLLLKLLEPPSAPTPASPAAKMAVAEDVLNVTRRIMAWRLNEACQSPGLPRAVAAGFVTLLEAILAHLPSPAADPMLAERAHHELVEALWTRLSPQALVASSGFAEASIGPPVAAPLGPVTAEVDLLPFLLSVCSDLEETKLMESTLTGARSVLHAASMKSEHRTRLLLMLCAVLRLPMHAAVACDACWREAVTALCMLSSSTGGAQDGACASLTVPNGAQDGARGAQDGACASLAAPKLLQVARVVLNGWADVEGVKEEGAPVTARGGVAGVEDVKEESMLALRAAQIAHLLSHLSSMRLAEGALPAPNSQGRSIPARIAPAMIQCIGEPRALFARGKVPVQVLELQSAIRTAMQGVAAELGLGTESSVSSVSSEVH</sequence>
<dbReference type="SUPFAM" id="SSF48371">
    <property type="entry name" value="ARM repeat"/>
    <property type="match status" value="1"/>
</dbReference>
<evidence type="ECO:0000256" key="5">
    <source>
        <dbReference type="SAM" id="MobiDB-lite"/>
    </source>
</evidence>
<feature type="region of interest" description="Disordered" evidence="5">
    <location>
        <begin position="475"/>
        <end position="494"/>
    </location>
</feature>
<dbReference type="PANTHER" id="PTHR10663:SF333">
    <property type="entry name" value="PROTEIN MON2 HOMOLOG"/>
    <property type="match status" value="1"/>
</dbReference>
<evidence type="ECO:0000313" key="10">
    <source>
        <dbReference type="EMBL" id="KOO33709.1"/>
    </source>
</evidence>
<evidence type="ECO:0000259" key="8">
    <source>
        <dbReference type="Pfam" id="PF16206"/>
    </source>
</evidence>
<feature type="domain" description="Mon2/Sec7/BIG1-like HDS" evidence="6">
    <location>
        <begin position="837"/>
        <end position="906"/>
    </location>
</feature>
<proteinExistence type="inferred from homology"/>
<evidence type="ECO:0000256" key="1">
    <source>
        <dbReference type="ARBA" id="ARBA00008144"/>
    </source>
</evidence>
<dbReference type="InterPro" id="IPR032629">
    <property type="entry name" value="DCB_dom"/>
</dbReference>
<dbReference type="Proteomes" id="UP000037460">
    <property type="component" value="Unassembled WGS sequence"/>
</dbReference>
<dbReference type="InterPro" id="IPR015403">
    <property type="entry name" value="Mon2/Sec7/BIG1-like_HDS"/>
</dbReference>
<dbReference type="InterPro" id="IPR032817">
    <property type="entry name" value="Mon2_C"/>
</dbReference>
<keyword evidence="11" id="KW-1185">Reference proteome</keyword>
<dbReference type="Pfam" id="PF16206">
    <property type="entry name" value="Mon2_C"/>
    <property type="match status" value="1"/>
</dbReference>
<reference evidence="11" key="1">
    <citation type="journal article" date="2015" name="PLoS Genet.">
        <title>Genome Sequence and Transcriptome Analyses of Chrysochromulina tobin: Metabolic Tools for Enhanced Algal Fitness in the Prominent Order Prymnesiales (Haptophyceae).</title>
        <authorList>
            <person name="Hovde B.T."/>
            <person name="Deodato C.R."/>
            <person name="Hunsperger H.M."/>
            <person name="Ryken S.A."/>
            <person name="Yost W."/>
            <person name="Jha R.K."/>
            <person name="Patterson J."/>
            <person name="Monnat R.J. Jr."/>
            <person name="Barlow S.B."/>
            <person name="Starkenburg S.R."/>
            <person name="Cattolico R.A."/>
        </authorList>
    </citation>
    <scope>NUCLEOTIDE SEQUENCE</scope>
    <source>
        <strain evidence="11">CCMP291</strain>
    </source>
</reference>
<keyword evidence="3" id="KW-0813">Transport</keyword>
<evidence type="ECO:0000259" key="7">
    <source>
        <dbReference type="Pfam" id="PF12783"/>
    </source>
</evidence>
<feature type="domain" description="Mon2/Sec7/BIG1-like HUS" evidence="7">
    <location>
        <begin position="209"/>
        <end position="361"/>
    </location>
</feature>
<dbReference type="Pfam" id="PF16213">
    <property type="entry name" value="DCB"/>
    <property type="match status" value="1"/>
</dbReference>
<name>A0A0M0K4H3_9EUKA</name>
<dbReference type="Pfam" id="PF12783">
    <property type="entry name" value="Sec7-like_HUS"/>
    <property type="match status" value="1"/>
</dbReference>
<dbReference type="PANTHER" id="PTHR10663">
    <property type="entry name" value="GUANYL-NUCLEOTIDE EXCHANGE FACTOR"/>
    <property type="match status" value="1"/>
</dbReference>
<evidence type="ECO:0000313" key="11">
    <source>
        <dbReference type="Proteomes" id="UP000037460"/>
    </source>
</evidence>
<feature type="domain" description="Mon2 C-terminal" evidence="8">
    <location>
        <begin position="911"/>
        <end position="1161"/>
    </location>
</feature>
<dbReference type="InterPro" id="IPR032691">
    <property type="entry name" value="Mon2/Sec7/BIG1-like_HUS"/>
</dbReference>
<keyword evidence="4" id="KW-0653">Protein transport</keyword>
<comment type="caution">
    <text evidence="10">The sequence shown here is derived from an EMBL/GenBank/DDBJ whole genome shotgun (WGS) entry which is preliminary data.</text>
</comment>
<evidence type="ECO:0000256" key="2">
    <source>
        <dbReference type="ARBA" id="ARBA00017134"/>
    </source>
</evidence>
<dbReference type="InterPro" id="IPR016024">
    <property type="entry name" value="ARM-type_fold"/>
</dbReference>
<feature type="region of interest" description="Disordered" evidence="5">
    <location>
        <begin position="1153"/>
        <end position="1185"/>
    </location>
</feature>
<dbReference type="Pfam" id="PF09324">
    <property type="entry name" value="Sec7-like_HDS"/>
    <property type="match status" value="1"/>
</dbReference>
<feature type="compositionally biased region" description="Low complexity" evidence="5">
    <location>
        <begin position="1165"/>
        <end position="1174"/>
    </location>
</feature>
<evidence type="ECO:0000259" key="9">
    <source>
        <dbReference type="Pfam" id="PF16213"/>
    </source>
</evidence>
<evidence type="ECO:0000256" key="3">
    <source>
        <dbReference type="ARBA" id="ARBA00022448"/>
    </source>
</evidence>
<dbReference type="GO" id="GO:0015031">
    <property type="term" value="P:protein transport"/>
    <property type="evidence" value="ECO:0007669"/>
    <property type="project" value="UniProtKB-KW"/>
</dbReference>
<accession>A0A0M0K4H3</accession>
<feature type="domain" description="Mon2/Sec7/BIG1-like dimerisation and cyclophilin-binding" evidence="9">
    <location>
        <begin position="2"/>
        <end position="182"/>
    </location>
</feature>
<comment type="similarity">
    <text evidence="1">Belongs to the MON2 family.</text>
</comment>
<dbReference type="EMBL" id="JWZX01001446">
    <property type="protein sequence ID" value="KOO33709.1"/>
    <property type="molecule type" value="Genomic_DNA"/>
</dbReference>
<evidence type="ECO:0000256" key="4">
    <source>
        <dbReference type="ARBA" id="ARBA00022927"/>
    </source>
</evidence>
<dbReference type="OrthoDB" id="294853at2759"/>
<protein>
    <recommendedName>
        <fullName evidence="2">Protein MON2 homolog</fullName>
    </recommendedName>
</protein>
<organism evidence="10 11">
    <name type="scientific">Chrysochromulina tobinii</name>
    <dbReference type="NCBI Taxonomy" id="1460289"/>
    <lineage>
        <taxon>Eukaryota</taxon>
        <taxon>Haptista</taxon>
        <taxon>Haptophyta</taxon>
        <taxon>Prymnesiophyceae</taxon>
        <taxon>Prymnesiales</taxon>
        <taxon>Chrysochromulinaceae</taxon>
        <taxon>Chrysochromulina</taxon>
    </lineage>
</organism>